<protein>
    <submittedName>
        <fullName evidence="1">Uncharacterized protein</fullName>
    </submittedName>
</protein>
<proteinExistence type="predicted"/>
<accession>A0A2I0VGB4</accession>
<sequence length="98" mass="11869">MSNLLMRMQYAKIEEEDLEEKRHQRARYLIYKALEEADSLTRKSSLSYNKFYKPKAKVYVRLRKVRFIFIRARRRACLSVMKQFSYVKRVLSGKKALV</sequence>
<reference evidence="1 2" key="2">
    <citation type="journal article" date="2017" name="Nature">
        <title>The Apostasia genome and the evolution of orchids.</title>
        <authorList>
            <person name="Zhang G.Q."/>
            <person name="Liu K.W."/>
            <person name="Li Z."/>
            <person name="Lohaus R."/>
            <person name="Hsiao Y.Y."/>
            <person name="Niu S.C."/>
            <person name="Wang J.Y."/>
            <person name="Lin Y.C."/>
            <person name="Xu Q."/>
            <person name="Chen L.J."/>
            <person name="Yoshida K."/>
            <person name="Fujiwara S."/>
            <person name="Wang Z.W."/>
            <person name="Zhang Y.Q."/>
            <person name="Mitsuda N."/>
            <person name="Wang M."/>
            <person name="Liu G.H."/>
            <person name="Pecoraro L."/>
            <person name="Huang H.X."/>
            <person name="Xiao X.J."/>
            <person name="Lin M."/>
            <person name="Wu X.Y."/>
            <person name="Wu W.L."/>
            <person name="Chen Y.Y."/>
            <person name="Chang S.B."/>
            <person name="Sakamoto S."/>
            <person name="Ohme-Takagi M."/>
            <person name="Yagi M."/>
            <person name="Zeng S.J."/>
            <person name="Shen C.Y."/>
            <person name="Yeh C.M."/>
            <person name="Luo Y.B."/>
            <person name="Tsai W.C."/>
            <person name="Van de Peer Y."/>
            <person name="Liu Z.J."/>
        </authorList>
    </citation>
    <scope>NUCLEOTIDE SEQUENCE [LARGE SCALE GENOMIC DNA]</scope>
    <source>
        <tissue evidence="1">The whole plant</tissue>
    </source>
</reference>
<dbReference type="Proteomes" id="UP000233837">
    <property type="component" value="Unassembled WGS sequence"/>
</dbReference>
<reference evidence="1 2" key="1">
    <citation type="journal article" date="2016" name="Sci. Rep.">
        <title>The Dendrobium catenatum Lindl. genome sequence provides insights into polysaccharide synthase, floral development and adaptive evolution.</title>
        <authorList>
            <person name="Zhang G.Q."/>
            <person name="Xu Q."/>
            <person name="Bian C."/>
            <person name="Tsai W.C."/>
            <person name="Yeh C.M."/>
            <person name="Liu K.W."/>
            <person name="Yoshida K."/>
            <person name="Zhang L.S."/>
            <person name="Chang S.B."/>
            <person name="Chen F."/>
            <person name="Shi Y."/>
            <person name="Su Y.Y."/>
            <person name="Zhang Y.Q."/>
            <person name="Chen L.J."/>
            <person name="Yin Y."/>
            <person name="Lin M."/>
            <person name="Huang H."/>
            <person name="Deng H."/>
            <person name="Wang Z.W."/>
            <person name="Zhu S.L."/>
            <person name="Zhao X."/>
            <person name="Deng C."/>
            <person name="Niu S.C."/>
            <person name="Huang J."/>
            <person name="Wang M."/>
            <person name="Liu G.H."/>
            <person name="Yang H.J."/>
            <person name="Xiao X.J."/>
            <person name="Hsiao Y.Y."/>
            <person name="Wu W.L."/>
            <person name="Chen Y.Y."/>
            <person name="Mitsuda N."/>
            <person name="Ohme-Takagi M."/>
            <person name="Luo Y.B."/>
            <person name="Van de Peer Y."/>
            <person name="Liu Z.J."/>
        </authorList>
    </citation>
    <scope>NUCLEOTIDE SEQUENCE [LARGE SCALE GENOMIC DNA]</scope>
    <source>
        <tissue evidence="1">The whole plant</tissue>
    </source>
</reference>
<evidence type="ECO:0000313" key="1">
    <source>
        <dbReference type="EMBL" id="PKU62457.1"/>
    </source>
</evidence>
<dbReference type="EMBL" id="KZ503646">
    <property type="protein sequence ID" value="PKU62457.1"/>
    <property type="molecule type" value="Genomic_DNA"/>
</dbReference>
<name>A0A2I0VGB4_9ASPA</name>
<dbReference type="AlphaFoldDB" id="A0A2I0VGB4"/>
<keyword evidence="2" id="KW-1185">Reference proteome</keyword>
<gene>
    <name evidence="1" type="ORF">MA16_Dca022545</name>
</gene>
<dbReference type="PANTHER" id="PTHR35687:SF1">
    <property type="entry name" value="OS07G0516700 PROTEIN"/>
    <property type="match status" value="1"/>
</dbReference>
<dbReference type="PANTHER" id="PTHR35687">
    <property type="entry name" value="OS07G0516700 PROTEIN"/>
    <property type="match status" value="1"/>
</dbReference>
<organism evidence="1 2">
    <name type="scientific">Dendrobium catenatum</name>
    <dbReference type="NCBI Taxonomy" id="906689"/>
    <lineage>
        <taxon>Eukaryota</taxon>
        <taxon>Viridiplantae</taxon>
        <taxon>Streptophyta</taxon>
        <taxon>Embryophyta</taxon>
        <taxon>Tracheophyta</taxon>
        <taxon>Spermatophyta</taxon>
        <taxon>Magnoliopsida</taxon>
        <taxon>Liliopsida</taxon>
        <taxon>Asparagales</taxon>
        <taxon>Orchidaceae</taxon>
        <taxon>Epidendroideae</taxon>
        <taxon>Malaxideae</taxon>
        <taxon>Dendrobiinae</taxon>
        <taxon>Dendrobium</taxon>
    </lineage>
</organism>
<evidence type="ECO:0000313" key="2">
    <source>
        <dbReference type="Proteomes" id="UP000233837"/>
    </source>
</evidence>